<evidence type="ECO:0000313" key="2">
    <source>
        <dbReference type="Proteomes" id="UP001404956"/>
    </source>
</evidence>
<name>A0ABP9XEV3_9DEIO</name>
<accession>A0ABP9XEV3</accession>
<protein>
    <submittedName>
        <fullName evidence="1">Uncharacterized protein</fullName>
    </submittedName>
</protein>
<comment type="caution">
    <text evidence="1">The sequence shown here is derived from an EMBL/GenBank/DDBJ whole genome shotgun (WGS) entry which is preliminary data.</text>
</comment>
<organism evidence="1 2">
    <name type="scientific">Deinococcus aluminii</name>
    <dbReference type="NCBI Taxonomy" id="1656885"/>
    <lineage>
        <taxon>Bacteria</taxon>
        <taxon>Thermotogati</taxon>
        <taxon>Deinococcota</taxon>
        <taxon>Deinococci</taxon>
        <taxon>Deinococcales</taxon>
        <taxon>Deinococcaceae</taxon>
        <taxon>Deinococcus</taxon>
    </lineage>
</organism>
<sequence length="92" mass="10287">MEAPKLDALIEIDAEGRLHGDAELLAHLMNQTFRLSVEGQTITLRPPVRRLSEIEDAGERAEAYAAFKRQVMRRGGGPIPTTRAELNELVYD</sequence>
<dbReference type="Proteomes" id="UP001404956">
    <property type="component" value="Unassembled WGS sequence"/>
</dbReference>
<keyword evidence="2" id="KW-1185">Reference proteome</keyword>
<proteinExistence type="predicted"/>
<reference evidence="1 2" key="1">
    <citation type="submission" date="2024-02" db="EMBL/GenBank/DDBJ databases">
        <title>Deinococcus aluminii NBRC 112889.</title>
        <authorList>
            <person name="Ichikawa N."/>
            <person name="Katano-Makiyama Y."/>
            <person name="Hidaka K."/>
        </authorList>
    </citation>
    <scope>NUCLEOTIDE SEQUENCE [LARGE SCALE GENOMIC DNA]</scope>
    <source>
        <strain evidence="1 2">NBRC 112889</strain>
    </source>
</reference>
<dbReference type="EMBL" id="BAABRV010000003">
    <property type="protein sequence ID" value="GAA5533051.1"/>
    <property type="molecule type" value="Genomic_DNA"/>
</dbReference>
<gene>
    <name evidence="1" type="ORF">Dalu01_01448</name>
</gene>
<evidence type="ECO:0000313" key="1">
    <source>
        <dbReference type="EMBL" id="GAA5533051.1"/>
    </source>
</evidence>
<dbReference type="RefSeq" id="WP_345452715.1">
    <property type="nucleotide sequence ID" value="NZ_BAABRV010000003.1"/>
</dbReference>